<evidence type="ECO:0000256" key="1">
    <source>
        <dbReference type="SAM" id="Phobius"/>
    </source>
</evidence>
<keyword evidence="1" id="KW-0812">Transmembrane</keyword>
<keyword evidence="1" id="KW-0472">Membrane</keyword>
<sequence length="163" mass="18436">MCSTTSLSFSFLSWTKLLVTTVRRLPLPISSGEALLSLSIMDFSLSTTGFIHDARMTVLSRNLLSFSASGGIAISRMLMATADGLLRSLMSTFLSPHASWLFSRPLLFRFHFRLNHNTGPCIFFVGFHLFFFFEIFLNFQTRGCCLLEGRLSLSVWLREVFSL</sequence>
<dbReference type="AlphaFoldDB" id="A0A2C9WB83"/>
<gene>
    <name evidence="2" type="ORF">MANES_02G001800</name>
</gene>
<organism evidence="2">
    <name type="scientific">Manihot esculenta</name>
    <name type="common">Cassava</name>
    <name type="synonym">Jatropha manihot</name>
    <dbReference type="NCBI Taxonomy" id="3983"/>
    <lineage>
        <taxon>Eukaryota</taxon>
        <taxon>Viridiplantae</taxon>
        <taxon>Streptophyta</taxon>
        <taxon>Embryophyta</taxon>
        <taxon>Tracheophyta</taxon>
        <taxon>Spermatophyta</taxon>
        <taxon>Magnoliopsida</taxon>
        <taxon>eudicotyledons</taxon>
        <taxon>Gunneridae</taxon>
        <taxon>Pentapetalae</taxon>
        <taxon>rosids</taxon>
        <taxon>fabids</taxon>
        <taxon>Malpighiales</taxon>
        <taxon>Euphorbiaceae</taxon>
        <taxon>Crotonoideae</taxon>
        <taxon>Manihoteae</taxon>
        <taxon>Manihot</taxon>
    </lineage>
</organism>
<evidence type="ECO:0000313" key="2">
    <source>
        <dbReference type="EMBL" id="OAY56263.1"/>
    </source>
</evidence>
<proteinExistence type="predicted"/>
<keyword evidence="1" id="KW-1133">Transmembrane helix</keyword>
<accession>A0A2C9WB83</accession>
<dbReference type="EMBL" id="CM004388">
    <property type="protein sequence ID" value="OAY56263.1"/>
    <property type="molecule type" value="Genomic_DNA"/>
</dbReference>
<feature type="transmembrane region" description="Helical" evidence="1">
    <location>
        <begin position="119"/>
        <end position="137"/>
    </location>
</feature>
<feature type="transmembrane region" description="Helical" evidence="1">
    <location>
        <begin position="63"/>
        <end position="82"/>
    </location>
</feature>
<reference evidence="2" key="1">
    <citation type="submission" date="2016-02" db="EMBL/GenBank/DDBJ databases">
        <title>WGS assembly of Manihot esculenta.</title>
        <authorList>
            <person name="Bredeson J.V."/>
            <person name="Prochnik S.E."/>
            <person name="Lyons J.B."/>
            <person name="Schmutz J."/>
            <person name="Grimwood J."/>
            <person name="Vrebalov J."/>
            <person name="Bart R.S."/>
            <person name="Amuge T."/>
            <person name="Ferguson M.E."/>
            <person name="Green R."/>
            <person name="Putnam N."/>
            <person name="Stites J."/>
            <person name="Rounsley S."/>
            <person name="Rokhsar D.S."/>
        </authorList>
    </citation>
    <scope>NUCLEOTIDE SEQUENCE [LARGE SCALE GENOMIC DNA]</scope>
    <source>
        <tissue evidence="2">Leaf</tissue>
    </source>
</reference>
<name>A0A2C9WB83_MANES</name>
<protein>
    <submittedName>
        <fullName evidence="2">Uncharacterized protein</fullName>
    </submittedName>
</protein>